<proteinExistence type="predicted"/>
<dbReference type="KEGG" id="mpp:MICPUCDRAFT_50378"/>
<keyword evidence="4" id="KW-1185">Reference proteome</keyword>
<dbReference type="Proteomes" id="UP000001876">
    <property type="component" value="Unassembled WGS sequence"/>
</dbReference>
<dbReference type="GeneID" id="9680974"/>
<evidence type="ECO:0000313" key="3">
    <source>
        <dbReference type="EMBL" id="EEH60831.1"/>
    </source>
</evidence>
<feature type="compositionally biased region" description="Low complexity" evidence="1">
    <location>
        <begin position="100"/>
        <end position="126"/>
    </location>
</feature>
<feature type="compositionally biased region" description="Low complexity" evidence="1">
    <location>
        <begin position="48"/>
        <end position="57"/>
    </location>
</feature>
<dbReference type="EMBL" id="GG663735">
    <property type="protein sequence ID" value="EEH60831.1"/>
    <property type="molecule type" value="Genomic_DNA"/>
</dbReference>
<feature type="compositionally biased region" description="Basic and acidic residues" evidence="1">
    <location>
        <begin position="89"/>
        <end position="98"/>
    </location>
</feature>
<keyword evidence="2" id="KW-1133">Transmembrane helix</keyword>
<feature type="compositionally biased region" description="Low complexity" evidence="1">
    <location>
        <begin position="1"/>
        <end position="30"/>
    </location>
</feature>
<organism evidence="4">
    <name type="scientific">Micromonas pusilla (strain CCMP1545)</name>
    <name type="common">Picoplanktonic green alga</name>
    <dbReference type="NCBI Taxonomy" id="564608"/>
    <lineage>
        <taxon>Eukaryota</taxon>
        <taxon>Viridiplantae</taxon>
        <taxon>Chlorophyta</taxon>
        <taxon>Mamiellophyceae</taxon>
        <taxon>Mamiellales</taxon>
        <taxon>Mamiellaceae</taxon>
        <taxon>Micromonas</taxon>
    </lineage>
</organism>
<evidence type="ECO:0000256" key="2">
    <source>
        <dbReference type="SAM" id="Phobius"/>
    </source>
</evidence>
<feature type="transmembrane region" description="Helical" evidence="2">
    <location>
        <begin position="235"/>
        <end position="257"/>
    </location>
</feature>
<keyword evidence="2" id="KW-0472">Membrane</keyword>
<dbReference type="RefSeq" id="XP_003055579.1">
    <property type="nucleotide sequence ID" value="XM_003055533.1"/>
</dbReference>
<evidence type="ECO:0000313" key="4">
    <source>
        <dbReference type="Proteomes" id="UP000001876"/>
    </source>
</evidence>
<feature type="region of interest" description="Disordered" evidence="1">
    <location>
        <begin position="1"/>
        <end position="126"/>
    </location>
</feature>
<name>C1MHZ7_MICPC</name>
<feature type="transmembrane region" description="Helical" evidence="2">
    <location>
        <begin position="187"/>
        <end position="207"/>
    </location>
</feature>
<feature type="transmembrane region" description="Helical" evidence="2">
    <location>
        <begin position="335"/>
        <end position="352"/>
    </location>
</feature>
<dbReference type="OrthoDB" id="10612345at2759"/>
<gene>
    <name evidence="3" type="ORF">MICPUCDRAFT_50378</name>
</gene>
<accession>C1MHZ7</accession>
<feature type="transmembrane region" description="Helical" evidence="2">
    <location>
        <begin position="156"/>
        <end position="175"/>
    </location>
</feature>
<dbReference type="AlphaFoldDB" id="C1MHZ7"/>
<reference evidence="3 4" key="1">
    <citation type="journal article" date="2009" name="Science">
        <title>Green evolution and dynamic adaptations revealed by genomes of the marine picoeukaryotes Micromonas.</title>
        <authorList>
            <person name="Worden A.Z."/>
            <person name="Lee J.H."/>
            <person name="Mock T."/>
            <person name="Rouze P."/>
            <person name="Simmons M.P."/>
            <person name="Aerts A.L."/>
            <person name="Allen A.E."/>
            <person name="Cuvelier M.L."/>
            <person name="Derelle E."/>
            <person name="Everett M.V."/>
            <person name="Foulon E."/>
            <person name="Grimwood J."/>
            <person name="Gundlach H."/>
            <person name="Henrissat B."/>
            <person name="Napoli C."/>
            <person name="McDonald S.M."/>
            <person name="Parker M.S."/>
            <person name="Rombauts S."/>
            <person name="Salamov A."/>
            <person name="Von Dassow P."/>
            <person name="Badger J.H."/>
            <person name="Coutinho P.M."/>
            <person name="Demir E."/>
            <person name="Dubchak I."/>
            <person name="Gentemann C."/>
            <person name="Eikrem W."/>
            <person name="Gready J.E."/>
            <person name="John U."/>
            <person name="Lanier W."/>
            <person name="Lindquist E.A."/>
            <person name="Lucas S."/>
            <person name="Mayer K.F."/>
            <person name="Moreau H."/>
            <person name="Not F."/>
            <person name="Otillar R."/>
            <person name="Panaud O."/>
            <person name="Pangilinan J."/>
            <person name="Paulsen I."/>
            <person name="Piegu B."/>
            <person name="Poliakov A."/>
            <person name="Robbens S."/>
            <person name="Schmutz J."/>
            <person name="Toulza E."/>
            <person name="Wyss T."/>
            <person name="Zelensky A."/>
            <person name="Zhou K."/>
            <person name="Armbrust E.V."/>
            <person name="Bhattacharya D."/>
            <person name="Goodenough U.W."/>
            <person name="Van de Peer Y."/>
            <person name="Grigoriev I.V."/>
        </authorList>
    </citation>
    <scope>NUCLEOTIDE SEQUENCE [LARGE SCALE GENOMIC DNA]</scope>
    <source>
        <strain evidence="3 4">CCMP1545</strain>
    </source>
</reference>
<protein>
    <submittedName>
        <fullName evidence="3">Predicted protein</fullName>
    </submittedName>
</protein>
<keyword evidence="2" id="KW-0812">Transmembrane</keyword>
<evidence type="ECO:0000256" key="1">
    <source>
        <dbReference type="SAM" id="MobiDB-lite"/>
    </source>
</evidence>
<sequence length="365" mass="37958">MSAASAAFAAAPAVVARARRGNASSAMSAAWRSKKKRDRRVSRDAARRPSFSSSAFASRDDSSSLATSNARRRRALPPARSVNGDEDANDRAPEEASRDAASAPGPNAPAGKKKSAPSSPLPQLSQALGTASEVGVETVLKVAASRGKVWNGRIKLAYAAVSALIALNAVALFFPNGFGAPAAAPELLRVAEVMVLAASALLGALNFGPQAGKQVQGGALGLKNFGVQRATAREFLGLVCLKIIFDMFGLISLAIPLTWLPGWLVGARCAGMCVTMLGHSVFVEQCGTLRCTFTADGSTMNIPPKVIELVAMGDRTLALLVFSVAAGVYSNAPYVALPSAAIFLAGAVYFTFENKKARPKPKLNL</sequence>